<dbReference type="EMBL" id="JAHXZJ010001119">
    <property type="protein sequence ID" value="KAH0553963.1"/>
    <property type="molecule type" value="Genomic_DNA"/>
</dbReference>
<proteinExistence type="predicted"/>
<gene>
    <name evidence="1" type="ORF">KQX54_006499</name>
</gene>
<keyword evidence="2" id="KW-1185">Reference proteome</keyword>
<sequence length="187" mass="21555">MAKVHVTEAPSPPGVNDKYHLVGRTASIQYQGILNNRWVKIVNCDSRCRDDKKKRKEEKIRASIFVLVEAQRIVDGRLTLKRHRRKKSSAGCQETRGWIFQSSDFRRENDSLEIGKLNLNSSTDPFQLPTLTSFSRFFFFTLDPSTLYFCRNSSEIIFPIGGEIQVSIGLSTIFTSRRINPHMMRIL</sequence>
<reference evidence="1 2" key="1">
    <citation type="journal article" date="2021" name="J. Hered.">
        <title>A chromosome-level genome assembly of the parasitoid wasp, Cotesia glomerata (Hymenoptera: Braconidae).</title>
        <authorList>
            <person name="Pinto B.J."/>
            <person name="Weis J.J."/>
            <person name="Gamble T."/>
            <person name="Ode P.J."/>
            <person name="Paul R."/>
            <person name="Zaspel J.M."/>
        </authorList>
    </citation>
    <scope>NUCLEOTIDE SEQUENCE [LARGE SCALE GENOMIC DNA]</scope>
    <source>
        <strain evidence="1">CgM1</strain>
    </source>
</reference>
<organism evidence="1 2">
    <name type="scientific">Cotesia glomerata</name>
    <name type="common">Lepidopteran parasitic wasp</name>
    <name type="synonym">Apanteles glomeratus</name>
    <dbReference type="NCBI Taxonomy" id="32391"/>
    <lineage>
        <taxon>Eukaryota</taxon>
        <taxon>Metazoa</taxon>
        <taxon>Ecdysozoa</taxon>
        <taxon>Arthropoda</taxon>
        <taxon>Hexapoda</taxon>
        <taxon>Insecta</taxon>
        <taxon>Pterygota</taxon>
        <taxon>Neoptera</taxon>
        <taxon>Endopterygota</taxon>
        <taxon>Hymenoptera</taxon>
        <taxon>Apocrita</taxon>
        <taxon>Ichneumonoidea</taxon>
        <taxon>Braconidae</taxon>
        <taxon>Microgastrinae</taxon>
        <taxon>Cotesia</taxon>
    </lineage>
</organism>
<evidence type="ECO:0000313" key="1">
    <source>
        <dbReference type="EMBL" id="KAH0553963.1"/>
    </source>
</evidence>
<comment type="caution">
    <text evidence="1">The sequence shown here is derived from an EMBL/GenBank/DDBJ whole genome shotgun (WGS) entry which is preliminary data.</text>
</comment>
<protein>
    <submittedName>
        <fullName evidence="1">Uncharacterized protein</fullName>
    </submittedName>
</protein>
<evidence type="ECO:0000313" key="2">
    <source>
        <dbReference type="Proteomes" id="UP000826195"/>
    </source>
</evidence>
<name>A0AAV7IK38_COTGL</name>
<dbReference type="AlphaFoldDB" id="A0AAV7IK38"/>
<accession>A0AAV7IK38</accession>
<dbReference type="Proteomes" id="UP000826195">
    <property type="component" value="Unassembled WGS sequence"/>
</dbReference>